<dbReference type="PANTHER" id="PTHR33215:SF13">
    <property type="entry name" value="PROTEIN DISTAL ANTENNA"/>
    <property type="match status" value="1"/>
</dbReference>
<dbReference type="Gene3D" id="1.10.10.60">
    <property type="entry name" value="Homeodomain-like"/>
    <property type="match status" value="1"/>
</dbReference>
<evidence type="ECO:0000256" key="1">
    <source>
        <dbReference type="SAM" id="Coils"/>
    </source>
</evidence>
<dbReference type="GO" id="GO:0006313">
    <property type="term" value="P:DNA transposition"/>
    <property type="evidence" value="ECO:0007669"/>
    <property type="project" value="InterPro"/>
</dbReference>
<feature type="coiled-coil region" evidence="1">
    <location>
        <begin position="25"/>
        <end position="87"/>
    </location>
</feature>
<dbReference type="InterPro" id="IPR009057">
    <property type="entry name" value="Homeodomain-like_sf"/>
</dbReference>
<proteinExistence type="predicted"/>
<dbReference type="InterPro" id="IPR002514">
    <property type="entry name" value="Transposase_8"/>
</dbReference>
<evidence type="ECO:0000313" key="3">
    <source>
        <dbReference type="Proteomes" id="UP000247727"/>
    </source>
</evidence>
<organism evidence="2 3">
    <name type="scientific">Rhodobacter viridis</name>
    <dbReference type="NCBI Taxonomy" id="1054202"/>
    <lineage>
        <taxon>Bacteria</taxon>
        <taxon>Pseudomonadati</taxon>
        <taxon>Pseudomonadota</taxon>
        <taxon>Alphaproteobacteria</taxon>
        <taxon>Rhodobacterales</taxon>
        <taxon>Rhodobacter group</taxon>
        <taxon>Rhodobacter</taxon>
    </lineage>
</organism>
<name>A0A318TLL7_9RHOB</name>
<dbReference type="AlphaFoldDB" id="A0A318TLL7"/>
<dbReference type="GO" id="GO:0004803">
    <property type="term" value="F:transposase activity"/>
    <property type="evidence" value="ECO:0007669"/>
    <property type="project" value="InterPro"/>
</dbReference>
<dbReference type="GO" id="GO:0003677">
    <property type="term" value="F:DNA binding"/>
    <property type="evidence" value="ECO:0007669"/>
    <property type="project" value="InterPro"/>
</dbReference>
<comment type="caution">
    <text evidence="2">The sequence shown here is derived from an EMBL/GenBank/DDBJ whole genome shotgun (WGS) entry which is preliminary data.</text>
</comment>
<accession>A0A318TLL7</accession>
<dbReference type="SUPFAM" id="SSF46689">
    <property type="entry name" value="Homeodomain-like"/>
    <property type="match status" value="1"/>
</dbReference>
<dbReference type="EMBL" id="QJTK01000053">
    <property type="protein sequence ID" value="PYF05731.1"/>
    <property type="molecule type" value="Genomic_DNA"/>
</dbReference>
<reference evidence="2 3" key="1">
    <citation type="submission" date="2018-06" db="EMBL/GenBank/DDBJ databases">
        <title>Genomic Encyclopedia of Type Strains, Phase III (KMG-III): the genomes of soil and plant-associated and newly described type strains.</title>
        <authorList>
            <person name="Whitman W."/>
        </authorList>
    </citation>
    <scope>NUCLEOTIDE SEQUENCE [LARGE SCALE GENOMIC DNA]</scope>
    <source>
        <strain evidence="2 3">JA737</strain>
    </source>
</reference>
<protein>
    <submittedName>
        <fullName evidence="2">Transposase</fullName>
    </submittedName>
</protein>
<sequence length="96" mass="10707">MVRRKFTKEFKFEAVKLVTERGVAVAQAARDLDLAESVLRRWMREAAEAPVAAFSGNGQQRAELAEISALKKEVAKLKAERDILKKAAAFFAREAT</sequence>
<evidence type="ECO:0000313" key="2">
    <source>
        <dbReference type="EMBL" id="PYF05731.1"/>
    </source>
</evidence>
<dbReference type="PANTHER" id="PTHR33215">
    <property type="entry name" value="PROTEIN DISTAL ANTENNA"/>
    <property type="match status" value="1"/>
</dbReference>
<keyword evidence="3" id="KW-1185">Reference proteome</keyword>
<dbReference type="Proteomes" id="UP000247727">
    <property type="component" value="Unassembled WGS sequence"/>
</dbReference>
<keyword evidence="1" id="KW-0175">Coiled coil</keyword>
<dbReference type="Pfam" id="PF01527">
    <property type="entry name" value="HTH_Tnp_1"/>
    <property type="match status" value="1"/>
</dbReference>
<gene>
    <name evidence="2" type="ORF">C8J30_1532</name>
</gene>
<dbReference type="InterPro" id="IPR051839">
    <property type="entry name" value="RD_transcriptional_regulator"/>
</dbReference>